<dbReference type="Pfam" id="PF00476">
    <property type="entry name" value="DNA_pol_A"/>
    <property type="match status" value="2"/>
</dbReference>
<dbReference type="PRINTS" id="PR00868">
    <property type="entry name" value="DNAPOLI"/>
</dbReference>
<dbReference type="Gene3D" id="1.10.150.20">
    <property type="entry name" value="5' to 3' exonuclease, C-terminal subdomain"/>
    <property type="match status" value="2"/>
</dbReference>
<evidence type="ECO:0000259" key="17">
    <source>
        <dbReference type="SMART" id="SM00482"/>
    </source>
</evidence>
<dbReference type="SUPFAM" id="SSF47807">
    <property type="entry name" value="5' to 3' exonuclease, C-terminal subdomain"/>
    <property type="match status" value="1"/>
</dbReference>
<evidence type="ECO:0000256" key="11">
    <source>
        <dbReference type="ARBA" id="ARBA00023125"/>
    </source>
</evidence>
<dbReference type="Gene3D" id="1.20.1060.10">
    <property type="entry name" value="Taq DNA Polymerase, Chain T, domain 4"/>
    <property type="match status" value="1"/>
</dbReference>
<feature type="domain" description="DNA-directed DNA polymerase family A palm" evidence="17">
    <location>
        <begin position="748"/>
        <end position="987"/>
    </location>
</feature>
<keyword evidence="5" id="KW-0235">DNA replication</keyword>
<comment type="caution">
    <text evidence="18">The sequence shown here is derived from an EMBL/GenBank/DDBJ whole genome shotgun (WGS) entry which is preliminary data.</text>
</comment>
<sequence length="1024" mass="109850">MSESTEPAAERGTLLVIDGHSLAFRAFYAYPVDSFSNGKGQATNAVYGFLVMLADVIRDEHPDRLAVAFDVRGGTFRDEMLGQYKATRTAPPEDFLTQLPLIQQALTALGVTYLEKPGYEGDDIIATLATMGERDGYSTLVVSGDRDSFQLVDDRTTVLYPGYHFSDLKRMTPAAVEEKYHVTPAQYPDLAALRGETSDNIPGVPGVGDGFAAKWLAQYGSLEGVLENADKIKGKKGEALRENIEQVRLNRRVNALVRDLDLDVSMDELAFGNVDAAATTALFDELQFGKNSRRKILTYFGRRGDGAADGGGTAGRDSRVGRRPASGTSGAVFSDGVVGTGDSVEIATTVDEIATAQDLRGWAAGHLTVPAAAGAPDNADRTDVVAELDHASDRCVDDVDRSWSLLADGSPKPGASSLVSVTLLAADGHAVTVATADATTDAALHDALQDVLDRYAATAAVHSLKETMHMLAAGGYRLPMPLFDTKLAGYLVEPDFSGATLADYTQHFLDVTLADMTGDAADGEGETQGTLDLLFADDDSSDKTGGLSDDARATQAAKAALVAALARHLAPELERREQVDLLRVVEMPVSVVLFRMEQVGVDVDRQRFSTMLATFSEESSRMEQLAWQAAGHEVKLKSPKQLGEVLFGEMGLTPTKKTKKGAPTTNAAALVKLYATSEEGTPANEFLGAVLRFRETNKLEQIVQSLTDAVNPADGRIHTTFEQTVAATGRLSSVDPNLQNIPNRNAEGREIRSAFVAGPGTVSPLVVADGLPAGVARATKATEAYRERRDVDFTSLLSADYSQVELRIMADLSGDEALIDAFKSGVDFHRYVASLVYGIPADRITPDQRSHVKAMSYGLAYGLSSYGLSQQLGITPHEADALKAQYFAVFGKVHDYLESLVATARKRGYTETMFGRRRYFPALASANRTAREAAERAALNAPIQGSAADIMKIAMIRAERMLREGGYLSRIVLQIHDELVVELAPGETDAVTALVRDAMEHAVDLAVPLDVSTGVGADWQLAAH</sequence>
<dbReference type="InterPro" id="IPR008918">
    <property type="entry name" value="HhH2"/>
</dbReference>
<dbReference type="InterPro" id="IPR043502">
    <property type="entry name" value="DNA/RNA_pol_sf"/>
</dbReference>
<gene>
    <name evidence="18" type="ORF">F6S87_01360</name>
</gene>
<evidence type="ECO:0000256" key="10">
    <source>
        <dbReference type="ARBA" id="ARBA00022932"/>
    </source>
</evidence>
<keyword evidence="9" id="KW-0269">Exonuclease</keyword>
<accession>A0A6I5NCV2</accession>
<dbReference type="Gene3D" id="3.30.70.370">
    <property type="match status" value="2"/>
</dbReference>
<evidence type="ECO:0000256" key="13">
    <source>
        <dbReference type="ARBA" id="ARBA00049244"/>
    </source>
</evidence>
<dbReference type="GO" id="GO:0003887">
    <property type="term" value="F:DNA-directed DNA polymerase activity"/>
    <property type="evidence" value="ECO:0007669"/>
    <property type="project" value="UniProtKB-KW"/>
</dbReference>
<evidence type="ECO:0000256" key="5">
    <source>
        <dbReference type="ARBA" id="ARBA00022705"/>
    </source>
</evidence>
<dbReference type="Pfam" id="PF01367">
    <property type="entry name" value="5_3_exonuc"/>
    <property type="match status" value="1"/>
</dbReference>
<dbReference type="SMART" id="SM00482">
    <property type="entry name" value="POLAc"/>
    <property type="match status" value="1"/>
</dbReference>
<dbReference type="GO" id="GO:0003677">
    <property type="term" value="F:DNA binding"/>
    <property type="evidence" value="ECO:0007669"/>
    <property type="project" value="UniProtKB-KW"/>
</dbReference>
<keyword evidence="8" id="KW-0378">Hydrolase</keyword>
<evidence type="ECO:0000256" key="9">
    <source>
        <dbReference type="ARBA" id="ARBA00022839"/>
    </source>
</evidence>
<dbReference type="FunFam" id="1.10.150.20:FF:000003">
    <property type="entry name" value="DNA polymerase I"/>
    <property type="match status" value="1"/>
</dbReference>
<evidence type="ECO:0000313" key="18">
    <source>
        <dbReference type="EMBL" id="NEG69294.1"/>
    </source>
</evidence>
<keyword evidence="4" id="KW-0548">Nucleotidyltransferase</keyword>
<dbReference type="GO" id="GO:0006302">
    <property type="term" value="P:double-strand break repair"/>
    <property type="evidence" value="ECO:0007669"/>
    <property type="project" value="TreeGrafter"/>
</dbReference>
<dbReference type="FunFam" id="3.40.50.1010:FF:000001">
    <property type="entry name" value="DNA polymerase I"/>
    <property type="match status" value="1"/>
</dbReference>
<reference evidence="18 19" key="1">
    <citation type="submission" date="2019-09" db="EMBL/GenBank/DDBJ databases">
        <title>Phylogenetic characterization of a novel taxon of the genus Bifidobacterium: Bifidobacterium choloepi sp. nov.</title>
        <authorList>
            <person name="Modesto M."/>
            <person name="Satti M."/>
        </authorList>
    </citation>
    <scope>NUCLEOTIDE SEQUENCE [LARGE SCALE GENOMIC DNA]</scope>
    <source>
        <strain evidence="18 19">BRDM6</strain>
    </source>
</reference>
<evidence type="ECO:0000256" key="2">
    <source>
        <dbReference type="ARBA" id="ARBA00012417"/>
    </source>
</evidence>
<dbReference type="PROSITE" id="PS00447">
    <property type="entry name" value="DNA_POLYMERASE_A"/>
    <property type="match status" value="1"/>
</dbReference>
<dbReference type="PANTHER" id="PTHR10133">
    <property type="entry name" value="DNA POLYMERASE I"/>
    <property type="match status" value="1"/>
</dbReference>
<feature type="region of interest" description="Disordered" evidence="15">
    <location>
        <begin position="308"/>
        <end position="334"/>
    </location>
</feature>
<evidence type="ECO:0000313" key="19">
    <source>
        <dbReference type="Proteomes" id="UP000469292"/>
    </source>
</evidence>
<dbReference type="RefSeq" id="WP_163226881.1">
    <property type="nucleotide sequence ID" value="NZ_VYSG01000001.1"/>
</dbReference>
<evidence type="ECO:0000256" key="1">
    <source>
        <dbReference type="ARBA" id="ARBA00007705"/>
    </source>
</evidence>
<evidence type="ECO:0000256" key="7">
    <source>
        <dbReference type="ARBA" id="ARBA00022763"/>
    </source>
</evidence>
<dbReference type="InterPro" id="IPR001098">
    <property type="entry name" value="DNA-dir_DNA_pol_A_palm_dom"/>
</dbReference>
<evidence type="ECO:0000256" key="8">
    <source>
        <dbReference type="ARBA" id="ARBA00022801"/>
    </source>
</evidence>
<dbReference type="PANTHER" id="PTHR10133:SF27">
    <property type="entry name" value="DNA POLYMERASE NU"/>
    <property type="match status" value="1"/>
</dbReference>
<dbReference type="SMART" id="SM00279">
    <property type="entry name" value="HhH2"/>
    <property type="match status" value="1"/>
</dbReference>
<evidence type="ECO:0000259" key="16">
    <source>
        <dbReference type="SMART" id="SM00475"/>
    </source>
</evidence>
<dbReference type="Proteomes" id="UP000469292">
    <property type="component" value="Unassembled WGS sequence"/>
</dbReference>
<feature type="domain" description="5'-3' exonuclease" evidence="16">
    <location>
        <begin position="10"/>
        <end position="272"/>
    </location>
</feature>
<dbReference type="SUPFAM" id="SSF53098">
    <property type="entry name" value="Ribonuclease H-like"/>
    <property type="match status" value="1"/>
</dbReference>
<dbReference type="InterPro" id="IPR020046">
    <property type="entry name" value="5-3_exonucl_a-hlix_arch_N"/>
</dbReference>
<keyword evidence="12" id="KW-0234">DNA repair</keyword>
<evidence type="ECO:0000256" key="6">
    <source>
        <dbReference type="ARBA" id="ARBA00022722"/>
    </source>
</evidence>
<keyword evidence="19" id="KW-1185">Reference proteome</keyword>
<dbReference type="InterPro" id="IPR019760">
    <property type="entry name" value="DNA-dir_DNA_pol_A_CS"/>
</dbReference>
<dbReference type="CDD" id="cd08637">
    <property type="entry name" value="DNA_pol_A_pol_I_C"/>
    <property type="match status" value="1"/>
</dbReference>
<dbReference type="Gene3D" id="3.30.420.10">
    <property type="entry name" value="Ribonuclease H-like superfamily/Ribonuclease H"/>
    <property type="match status" value="1"/>
</dbReference>
<dbReference type="EC" id="2.7.7.7" evidence="2"/>
<comment type="similarity">
    <text evidence="1">Belongs to the DNA polymerase type-A family.</text>
</comment>
<evidence type="ECO:0000256" key="15">
    <source>
        <dbReference type="SAM" id="MobiDB-lite"/>
    </source>
</evidence>
<dbReference type="SUPFAM" id="SSF56672">
    <property type="entry name" value="DNA/RNA polymerases"/>
    <property type="match status" value="1"/>
</dbReference>
<dbReference type="AlphaFoldDB" id="A0A6I5NCV2"/>
<comment type="function">
    <text evidence="14">In addition to polymerase activity, this DNA polymerase exhibits 3'-5' and 5'-3' exonuclease activity.</text>
</comment>
<dbReference type="InterPro" id="IPR002298">
    <property type="entry name" value="DNA_polymerase_A"/>
</dbReference>
<dbReference type="SMART" id="SM00475">
    <property type="entry name" value="53EXOc"/>
    <property type="match status" value="1"/>
</dbReference>
<dbReference type="SUPFAM" id="SSF88723">
    <property type="entry name" value="PIN domain-like"/>
    <property type="match status" value="1"/>
</dbReference>
<dbReference type="InterPro" id="IPR020045">
    <property type="entry name" value="DNA_polI_H3TH"/>
</dbReference>
<comment type="catalytic activity">
    <reaction evidence="13">
        <text>DNA(n) + a 2'-deoxyribonucleoside 5'-triphosphate = DNA(n+1) + diphosphate</text>
        <dbReference type="Rhea" id="RHEA:22508"/>
        <dbReference type="Rhea" id="RHEA-COMP:17339"/>
        <dbReference type="Rhea" id="RHEA-COMP:17340"/>
        <dbReference type="ChEBI" id="CHEBI:33019"/>
        <dbReference type="ChEBI" id="CHEBI:61560"/>
        <dbReference type="ChEBI" id="CHEBI:173112"/>
        <dbReference type="EC" id="2.7.7.7"/>
    </reaction>
</comment>
<organism evidence="18 19">
    <name type="scientific">Bifidobacterium choloepi</name>
    <dbReference type="NCBI Taxonomy" id="2614131"/>
    <lineage>
        <taxon>Bacteria</taxon>
        <taxon>Bacillati</taxon>
        <taxon>Actinomycetota</taxon>
        <taxon>Actinomycetes</taxon>
        <taxon>Bifidobacteriales</taxon>
        <taxon>Bifidobacteriaceae</taxon>
        <taxon>Bifidobacterium</taxon>
    </lineage>
</organism>
<dbReference type="FunFam" id="1.10.150.20:FF:000002">
    <property type="entry name" value="DNA polymerase I"/>
    <property type="match status" value="1"/>
</dbReference>
<dbReference type="InterPro" id="IPR036279">
    <property type="entry name" value="5-3_exonuclease_C_sf"/>
</dbReference>
<dbReference type="CDD" id="cd09859">
    <property type="entry name" value="PIN_53EXO"/>
    <property type="match status" value="1"/>
</dbReference>
<keyword evidence="10" id="KW-0239">DNA-directed DNA polymerase</keyword>
<name>A0A6I5NCV2_9BIFI</name>
<dbReference type="InterPro" id="IPR012337">
    <property type="entry name" value="RNaseH-like_sf"/>
</dbReference>
<dbReference type="InterPro" id="IPR029060">
    <property type="entry name" value="PIN-like_dom_sf"/>
</dbReference>
<dbReference type="CDD" id="cd09898">
    <property type="entry name" value="H3TH_53EXO"/>
    <property type="match status" value="1"/>
</dbReference>
<dbReference type="GO" id="GO:0008409">
    <property type="term" value="F:5'-3' exonuclease activity"/>
    <property type="evidence" value="ECO:0007669"/>
    <property type="project" value="InterPro"/>
</dbReference>
<keyword evidence="3" id="KW-0808">Transferase</keyword>
<dbReference type="EMBL" id="VYSG01000001">
    <property type="protein sequence ID" value="NEG69294.1"/>
    <property type="molecule type" value="Genomic_DNA"/>
</dbReference>
<dbReference type="InterPro" id="IPR002421">
    <property type="entry name" value="5-3_exonuclease"/>
</dbReference>
<evidence type="ECO:0000256" key="4">
    <source>
        <dbReference type="ARBA" id="ARBA00022695"/>
    </source>
</evidence>
<dbReference type="Gene3D" id="3.40.50.1010">
    <property type="entry name" value="5'-nuclease"/>
    <property type="match status" value="1"/>
</dbReference>
<keyword evidence="11" id="KW-0238">DNA-binding</keyword>
<keyword evidence="7" id="KW-0227">DNA damage</keyword>
<protein>
    <recommendedName>
        <fullName evidence="2">DNA-directed DNA polymerase</fullName>
        <ecNumber evidence="2">2.7.7.7</ecNumber>
    </recommendedName>
</protein>
<evidence type="ECO:0000256" key="12">
    <source>
        <dbReference type="ARBA" id="ARBA00023204"/>
    </source>
</evidence>
<dbReference type="Pfam" id="PF02739">
    <property type="entry name" value="5_3_exonuc_N"/>
    <property type="match status" value="1"/>
</dbReference>
<dbReference type="GO" id="GO:0006261">
    <property type="term" value="P:DNA-templated DNA replication"/>
    <property type="evidence" value="ECO:0007669"/>
    <property type="project" value="InterPro"/>
</dbReference>
<evidence type="ECO:0000256" key="3">
    <source>
        <dbReference type="ARBA" id="ARBA00022679"/>
    </source>
</evidence>
<evidence type="ECO:0000256" key="14">
    <source>
        <dbReference type="ARBA" id="ARBA00053603"/>
    </source>
</evidence>
<keyword evidence="6" id="KW-0540">Nuclease</keyword>
<proteinExistence type="inferred from homology"/>
<dbReference type="InterPro" id="IPR036397">
    <property type="entry name" value="RNaseH_sf"/>
</dbReference>